<evidence type="ECO:0000259" key="2">
    <source>
        <dbReference type="Pfam" id="PF12680"/>
    </source>
</evidence>
<proteinExistence type="predicted"/>
<comment type="caution">
    <text evidence="3">The sequence shown here is derived from an EMBL/GenBank/DDBJ whole genome shotgun (WGS) entry which is preliminary data.</text>
</comment>
<evidence type="ECO:0000256" key="1">
    <source>
        <dbReference type="SAM" id="SignalP"/>
    </source>
</evidence>
<organism evidence="3 4">
    <name type="scientific">Asticcacaulis machinosus</name>
    <dbReference type="NCBI Taxonomy" id="2984211"/>
    <lineage>
        <taxon>Bacteria</taxon>
        <taxon>Pseudomonadati</taxon>
        <taxon>Pseudomonadota</taxon>
        <taxon>Alphaproteobacteria</taxon>
        <taxon>Caulobacterales</taxon>
        <taxon>Caulobacteraceae</taxon>
        <taxon>Asticcacaulis</taxon>
    </lineage>
</organism>
<feature type="domain" description="SnoaL-like" evidence="2">
    <location>
        <begin position="40"/>
        <end position="144"/>
    </location>
</feature>
<dbReference type="Pfam" id="PF12680">
    <property type="entry name" value="SnoaL_2"/>
    <property type="match status" value="1"/>
</dbReference>
<dbReference type="PANTHER" id="PTHR41252">
    <property type="entry name" value="BLR2505 PROTEIN"/>
    <property type="match status" value="1"/>
</dbReference>
<sequence length="166" mass="18154">MKLTITIFRLAVMAFVVAGAPMSAQAGGSPMEQRNEKVVRDAFETWATEGGNVFKILAPDVKWTIPGSGPVAGTYHGIDDFMARASVPLVQRLAGPLKPKVHHIWAVDDRVIIRFDGSAMTTSGATYTNQFVWIFKMDDGQVVEAEAFLDLIAYQTVVDNNPVRAQ</sequence>
<feature type="signal peptide" evidence="1">
    <location>
        <begin position="1"/>
        <end position="26"/>
    </location>
</feature>
<dbReference type="EMBL" id="JAQQKV010000001">
    <property type="protein sequence ID" value="MDC7675536.1"/>
    <property type="molecule type" value="Genomic_DNA"/>
</dbReference>
<dbReference type="Gene3D" id="3.10.450.50">
    <property type="match status" value="1"/>
</dbReference>
<dbReference type="RefSeq" id="WP_272743853.1">
    <property type="nucleotide sequence ID" value="NZ_JAQQKV010000001.1"/>
</dbReference>
<dbReference type="PANTHER" id="PTHR41252:SF1">
    <property type="entry name" value="BLR2505 PROTEIN"/>
    <property type="match status" value="1"/>
</dbReference>
<reference evidence="3 4" key="1">
    <citation type="submission" date="2023-01" db="EMBL/GenBank/DDBJ databases">
        <title>Novel species of the genus Asticcacaulis isolated from rivers.</title>
        <authorList>
            <person name="Lu H."/>
        </authorList>
    </citation>
    <scope>NUCLEOTIDE SEQUENCE [LARGE SCALE GENOMIC DNA]</scope>
    <source>
        <strain evidence="3 4">LKC15W</strain>
    </source>
</reference>
<gene>
    <name evidence="3" type="ORF">PQU98_05315</name>
</gene>
<dbReference type="InterPro" id="IPR032710">
    <property type="entry name" value="NTF2-like_dom_sf"/>
</dbReference>
<accession>A0ABT5HHE7</accession>
<keyword evidence="4" id="KW-1185">Reference proteome</keyword>
<evidence type="ECO:0000313" key="4">
    <source>
        <dbReference type="Proteomes" id="UP001218579"/>
    </source>
</evidence>
<name>A0ABT5HHE7_9CAUL</name>
<dbReference type="InterPro" id="IPR037401">
    <property type="entry name" value="SnoaL-like"/>
</dbReference>
<keyword evidence="1" id="KW-0732">Signal</keyword>
<protein>
    <submittedName>
        <fullName evidence="3">Nuclear transport factor 2 family protein</fullName>
    </submittedName>
</protein>
<evidence type="ECO:0000313" key="3">
    <source>
        <dbReference type="EMBL" id="MDC7675536.1"/>
    </source>
</evidence>
<dbReference type="SUPFAM" id="SSF54427">
    <property type="entry name" value="NTF2-like"/>
    <property type="match status" value="1"/>
</dbReference>
<feature type="chain" id="PRO_5046312017" evidence="1">
    <location>
        <begin position="27"/>
        <end position="166"/>
    </location>
</feature>
<dbReference type="Proteomes" id="UP001218579">
    <property type="component" value="Unassembled WGS sequence"/>
</dbReference>